<dbReference type="Proteomes" id="UP000198336">
    <property type="component" value="Unassembled WGS sequence"/>
</dbReference>
<evidence type="ECO:0000313" key="4">
    <source>
        <dbReference type="Proteomes" id="UP000198336"/>
    </source>
</evidence>
<proteinExistence type="inferred from homology"/>
<dbReference type="PIRSF" id="PIRSF000883">
    <property type="entry name" value="Pesterase_MJ0912"/>
    <property type="match status" value="1"/>
</dbReference>
<dbReference type="Gene3D" id="3.60.21.10">
    <property type="match status" value="1"/>
</dbReference>
<keyword evidence="4" id="KW-1185">Reference proteome</keyword>
<reference evidence="3 4" key="1">
    <citation type="submission" date="2016-11" db="EMBL/GenBank/DDBJ databases">
        <title>Whole genomes of Flavobacteriaceae.</title>
        <authorList>
            <person name="Stine C."/>
            <person name="Li C."/>
            <person name="Tadesse D."/>
        </authorList>
    </citation>
    <scope>NUCLEOTIDE SEQUENCE [LARGE SCALE GENOMIC DNA]</scope>
    <source>
        <strain evidence="3 4">CCUG 59446</strain>
    </source>
</reference>
<comment type="caution">
    <text evidence="3">The sequence shown here is derived from an EMBL/GenBank/DDBJ whole genome shotgun (WGS) entry which is preliminary data.</text>
</comment>
<comment type="similarity">
    <text evidence="1">Belongs to the metallophosphoesterase superfamily. YfcE family.</text>
</comment>
<dbReference type="Pfam" id="PF12850">
    <property type="entry name" value="Metallophos_2"/>
    <property type="match status" value="1"/>
</dbReference>
<gene>
    <name evidence="3" type="ORF">B0A75_19230</name>
</gene>
<dbReference type="GO" id="GO:0016791">
    <property type="term" value="F:phosphatase activity"/>
    <property type="evidence" value="ECO:0007669"/>
    <property type="project" value="TreeGrafter"/>
</dbReference>
<protein>
    <submittedName>
        <fullName evidence="3">YfcE family phosphodiesterase</fullName>
    </submittedName>
</protein>
<dbReference type="EMBL" id="MUHA01000031">
    <property type="protein sequence ID" value="OXA95494.1"/>
    <property type="molecule type" value="Genomic_DNA"/>
</dbReference>
<dbReference type="PANTHER" id="PTHR42850">
    <property type="entry name" value="METALLOPHOSPHOESTERASE"/>
    <property type="match status" value="1"/>
</dbReference>
<dbReference type="InterPro" id="IPR011152">
    <property type="entry name" value="Pesterase_MJ0912"/>
</dbReference>
<dbReference type="PANTHER" id="PTHR42850:SF2">
    <property type="entry name" value="BLL5683 PROTEIN"/>
    <property type="match status" value="1"/>
</dbReference>
<dbReference type="InterPro" id="IPR029052">
    <property type="entry name" value="Metallo-depent_PP-like"/>
</dbReference>
<name>A0A226HN26_9FLAO</name>
<sequence>MRIAIISDIHANLPALEEAFKSIDGQKVDAIYCLGDLVGYNIWPNAVISEIRKRRIPTISGNHDEKAVEIFNDGRFLKDDDNFACNIINREHIQYLSMLPAHIRLEFLIGGKRFNIMMVHGSPYSSKEYLHCDKDEAEFKNIFWEKGIDMLIFGHTHKPYHRLIHNEFTGENLHALNAGSVGKPKDGDSRGCYTIITLDHNSTLAMSNRVSVEFVRVAYDVEKAAKAIENSLLPPAYATMLRKAY</sequence>
<organism evidence="3 4">
    <name type="scientific">Flavobacterium oncorhynchi</name>
    <dbReference type="NCBI Taxonomy" id="728056"/>
    <lineage>
        <taxon>Bacteria</taxon>
        <taxon>Pseudomonadati</taxon>
        <taxon>Bacteroidota</taxon>
        <taxon>Flavobacteriia</taxon>
        <taxon>Flavobacteriales</taxon>
        <taxon>Flavobacteriaceae</taxon>
        <taxon>Flavobacterium</taxon>
    </lineage>
</organism>
<evidence type="ECO:0000259" key="2">
    <source>
        <dbReference type="Pfam" id="PF12850"/>
    </source>
</evidence>
<feature type="domain" description="Calcineurin-like phosphoesterase" evidence="2">
    <location>
        <begin position="1"/>
        <end position="199"/>
    </location>
</feature>
<dbReference type="CDD" id="cd00838">
    <property type="entry name" value="MPP_superfamily"/>
    <property type="match status" value="1"/>
</dbReference>
<dbReference type="InterPro" id="IPR050126">
    <property type="entry name" value="Ap4A_hydrolase"/>
</dbReference>
<accession>A0A226HN26</accession>
<dbReference type="InterPro" id="IPR024654">
    <property type="entry name" value="Calcineurin-like_PHP_lpxH"/>
</dbReference>
<dbReference type="RefSeq" id="WP_089055896.1">
    <property type="nucleotide sequence ID" value="NZ_MUHA01000031.1"/>
</dbReference>
<evidence type="ECO:0000313" key="3">
    <source>
        <dbReference type="EMBL" id="OXA95494.1"/>
    </source>
</evidence>
<dbReference type="GO" id="GO:0005737">
    <property type="term" value="C:cytoplasm"/>
    <property type="evidence" value="ECO:0007669"/>
    <property type="project" value="TreeGrafter"/>
</dbReference>
<evidence type="ECO:0000256" key="1">
    <source>
        <dbReference type="ARBA" id="ARBA00008950"/>
    </source>
</evidence>
<dbReference type="SUPFAM" id="SSF56300">
    <property type="entry name" value="Metallo-dependent phosphatases"/>
    <property type="match status" value="1"/>
</dbReference>
<dbReference type="AlphaFoldDB" id="A0A226HN26"/>